<accession>A0A3D8SFI9</accession>
<feature type="domain" description="DUF7704" evidence="2">
    <location>
        <begin position="7"/>
        <end position="146"/>
    </location>
</feature>
<comment type="caution">
    <text evidence="3">The sequence shown here is derived from an EMBL/GenBank/DDBJ whole genome shotgun (WGS) entry which is preliminary data.</text>
</comment>
<feature type="transmembrane region" description="Helical" evidence="1">
    <location>
        <begin position="125"/>
        <end position="148"/>
    </location>
</feature>
<evidence type="ECO:0000256" key="1">
    <source>
        <dbReference type="SAM" id="Phobius"/>
    </source>
</evidence>
<feature type="transmembrane region" description="Helical" evidence="1">
    <location>
        <begin position="86"/>
        <end position="105"/>
    </location>
</feature>
<evidence type="ECO:0000313" key="4">
    <source>
        <dbReference type="Proteomes" id="UP000256645"/>
    </source>
</evidence>
<name>A0A3D8SFI9_9HELO</name>
<dbReference type="PANTHER" id="PTHR37019">
    <property type="entry name" value="CHROMOSOME 1, WHOLE GENOME SHOTGUN SEQUENCE"/>
    <property type="match status" value="1"/>
</dbReference>
<dbReference type="AlphaFoldDB" id="A0A3D8SFI9"/>
<protein>
    <recommendedName>
        <fullName evidence="2">DUF7704 domain-containing protein</fullName>
    </recommendedName>
</protein>
<keyword evidence="4" id="KW-1185">Reference proteome</keyword>
<dbReference type="InterPro" id="IPR056121">
    <property type="entry name" value="DUF7704"/>
</dbReference>
<proteinExistence type="predicted"/>
<gene>
    <name evidence="3" type="ORF">BP6252_02118</name>
</gene>
<feature type="transmembrane region" description="Helical" evidence="1">
    <location>
        <begin position="12"/>
        <end position="33"/>
    </location>
</feature>
<dbReference type="Pfam" id="PF24803">
    <property type="entry name" value="DUF7704"/>
    <property type="match status" value="1"/>
</dbReference>
<dbReference type="OrthoDB" id="5313995at2759"/>
<dbReference type="EMBL" id="PDLM01000002">
    <property type="protein sequence ID" value="RDW84528.1"/>
    <property type="molecule type" value="Genomic_DNA"/>
</dbReference>
<reference evidence="3 4" key="1">
    <citation type="journal article" date="2018" name="IMA Fungus">
        <title>IMA Genome-F 9: Draft genome sequence of Annulohypoxylon stygium, Aspergillus mulundensis, Berkeleyomyces basicola (syn. Thielaviopsis basicola), Ceratocystis smalleyi, two Cercospora beticola strains, Coleophoma cylindrospora, Fusarium fracticaudum, Phialophora cf. hyalina, and Morchella septimelata.</title>
        <authorList>
            <person name="Wingfield B.D."/>
            <person name="Bills G.F."/>
            <person name="Dong Y."/>
            <person name="Huang W."/>
            <person name="Nel W.J."/>
            <person name="Swalarsk-Parry B.S."/>
            <person name="Vaghefi N."/>
            <person name="Wilken P.M."/>
            <person name="An Z."/>
            <person name="de Beer Z.W."/>
            <person name="De Vos L."/>
            <person name="Chen L."/>
            <person name="Duong T.A."/>
            <person name="Gao Y."/>
            <person name="Hammerbacher A."/>
            <person name="Kikkert J.R."/>
            <person name="Li Y."/>
            <person name="Li H."/>
            <person name="Li K."/>
            <person name="Li Q."/>
            <person name="Liu X."/>
            <person name="Ma X."/>
            <person name="Naidoo K."/>
            <person name="Pethybridge S.J."/>
            <person name="Sun J."/>
            <person name="Steenkamp E.T."/>
            <person name="van der Nest M.A."/>
            <person name="van Wyk S."/>
            <person name="Wingfield M.J."/>
            <person name="Xiong C."/>
            <person name="Yue Q."/>
            <person name="Zhang X."/>
        </authorList>
    </citation>
    <scope>NUCLEOTIDE SEQUENCE [LARGE SCALE GENOMIC DNA]</scope>
    <source>
        <strain evidence="3 4">BP6252</strain>
    </source>
</reference>
<organism evidence="3 4">
    <name type="scientific">Coleophoma cylindrospora</name>
    <dbReference type="NCBI Taxonomy" id="1849047"/>
    <lineage>
        <taxon>Eukaryota</taxon>
        <taxon>Fungi</taxon>
        <taxon>Dikarya</taxon>
        <taxon>Ascomycota</taxon>
        <taxon>Pezizomycotina</taxon>
        <taxon>Leotiomycetes</taxon>
        <taxon>Helotiales</taxon>
        <taxon>Dermateaceae</taxon>
        <taxon>Coleophoma</taxon>
    </lineage>
</organism>
<keyword evidence="1" id="KW-0472">Membrane</keyword>
<keyword evidence="1" id="KW-1133">Transmembrane helix</keyword>
<evidence type="ECO:0000313" key="3">
    <source>
        <dbReference type="EMBL" id="RDW84528.1"/>
    </source>
</evidence>
<keyword evidence="1" id="KW-0812">Transmembrane</keyword>
<dbReference type="Proteomes" id="UP000256645">
    <property type="component" value="Unassembled WGS sequence"/>
</dbReference>
<dbReference type="PANTHER" id="PTHR37019:SF1">
    <property type="entry name" value="EXPERA DOMAIN-CONTAINING PROTEIN"/>
    <property type="match status" value="1"/>
</dbReference>
<evidence type="ECO:0000259" key="2">
    <source>
        <dbReference type="Pfam" id="PF24803"/>
    </source>
</evidence>
<sequence>MSSPNFKLPTIYTLFFLIIEPISALVGAFYANFKPLQYLRLTHADSSPTTTSNIPLSTSVVLTQLANLYLLFAINEAVVLRSTSSLRVWRAVLIGLLIADAGHLYSVSSLGYGVYFKFWDWNEMMWGNVAFVYAGAAMRIAFLTGVGLDTEGGRDGAMKAEMKREMQAAMKKIG</sequence>